<accession>A0ACB9IQX9</accession>
<comment type="caution">
    <text evidence="1">The sequence shown here is derived from an EMBL/GenBank/DDBJ whole genome shotgun (WGS) entry which is preliminary data.</text>
</comment>
<evidence type="ECO:0000313" key="1">
    <source>
        <dbReference type="EMBL" id="KAI3809472.1"/>
    </source>
</evidence>
<keyword evidence="2" id="KW-1185">Reference proteome</keyword>
<reference evidence="2" key="1">
    <citation type="journal article" date="2022" name="Mol. Ecol. Resour.">
        <title>The genomes of chicory, endive, great burdock and yacon provide insights into Asteraceae palaeo-polyploidization history and plant inulin production.</title>
        <authorList>
            <person name="Fan W."/>
            <person name="Wang S."/>
            <person name="Wang H."/>
            <person name="Wang A."/>
            <person name="Jiang F."/>
            <person name="Liu H."/>
            <person name="Zhao H."/>
            <person name="Xu D."/>
            <person name="Zhang Y."/>
        </authorList>
    </citation>
    <scope>NUCLEOTIDE SEQUENCE [LARGE SCALE GENOMIC DNA]</scope>
    <source>
        <strain evidence="2">cv. Yunnan</strain>
    </source>
</reference>
<gene>
    <name evidence="1" type="ORF">L1987_25448</name>
</gene>
<dbReference type="Proteomes" id="UP001056120">
    <property type="component" value="Linkage Group LG08"/>
</dbReference>
<organism evidence="1 2">
    <name type="scientific">Smallanthus sonchifolius</name>
    <dbReference type="NCBI Taxonomy" id="185202"/>
    <lineage>
        <taxon>Eukaryota</taxon>
        <taxon>Viridiplantae</taxon>
        <taxon>Streptophyta</taxon>
        <taxon>Embryophyta</taxon>
        <taxon>Tracheophyta</taxon>
        <taxon>Spermatophyta</taxon>
        <taxon>Magnoliopsida</taxon>
        <taxon>eudicotyledons</taxon>
        <taxon>Gunneridae</taxon>
        <taxon>Pentapetalae</taxon>
        <taxon>asterids</taxon>
        <taxon>campanulids</taxon>
        <taxon>Asterales</taxon>
        <taxon>Asteraceae</taxon>
        <taxon>Asteroideae</taxon>
        <taxon>Heliantheae alliance</taxon>
        <taxon>Millerieae</taxon>
        <taxon>Smallanthus</taxon>
    </lineage>
</organism>
<protein>
    <submittedName>
        <fullName evidence="1">Uncharacterized protein</fullName>
    </submittedName>
</protein>
<name>A0ACB9IQX9_9ASTR</name>
<dbReference type="EMBL" id="CM042025">
    <property type="protein sequence ID" value="KAI3809472.1"/>
    <property type="molecule type" value="Genomic_DNA"/>
</dbReference>
<reference evidence="1 2" key="2">
    <citation type="journal article" date="2022" name="Mol. Ecol. Resour.">
        <title>The genomes of chicory, endive, great burdock and yacon provide insights into Asteraceae paleo-polyploidization history and plant inulin production.</title>
        <authorList>
            <person name="Fan W."/>
            <person name="Wang S."/>
            <person name="Wang H."/>
            <person name="Wang A."/>
            <person name="Jiang F."/>
            <person name="Liu H."/>
            <person name="Zhao H."/>
            <person name="Xu D."/>
            <person name="Zhang Y."/>
        </authorList>
    </citation>
    <scope>NUCLEOTIDE SEQUENCE [LARGE SCALE GENOMIC DNA]</scope>
    <source>
        <strain evidence="2">cv. Yunnan</strain>
        <tissue evidence="1">Leaves</tissue>
    </source>
</reference>
<evidence type="ECO:0000313" key="2">
    <source>
        <dbReference type="Proteomes" id="UP001056120"/>
    </source>
</evidence>
<sequence length="78" mass="8730">MMHDLFMVQQGEIMSFSGELRKEKSRSDAQKLIVDVTSLLSSHMSRQKEMVGAHLACIRETLVGSNTVLNGHVGGWRE</sequence>
<proteinExistence type="predicted"/>